<protein>
    <submittedName>
        <fullName evidence="10">Two pore domain potassium channel family protein</fullName>
    </submittedName>
</protein>
<evidence type="ECO:0000256" key="8">
    <source>
        <dbReference type="SAM" id="Phobius"/>
    </source>
</evidence>
<dbReference type="GO" id="GO:0030322">
    <property type="term" value="P:stabilization of membrane potential"/>
    <property type="evidence" value="ECO:0007669"/>
    <property type="project" value="TreeGrafter"/>
</dbReference>
<sequence length="148" mass="16813">MARRTCHGGTWTYPRRHRHRTRRLRLRIVNAYAALFFAVLTAFRTPRVQALMVVCLLIALVQSALFMLIEHWRFLDAFYFSVVSMATVGYGDLTPETPLGKICAIGFLVVGIGVFVLTVTSFAQAILRELALSEDNDDDPDIGHRWDK</sequence>
<dbReference type="EMBL" id="WMIE01000001">
    <property type="protein sequence ID" value="MTH77011.1"/>
    <property type="molecule type" value="Genomic_DNA"/>
</dbReference>
<dbReference type="GO" id="GO:0022841">
    <property type="term" value="F:potassium ion leak channel activity"/>
    <property type="evidence" value="ECO:0007669"/>
    <property type="project" value="TreeGrafter"/>
</dbReference>
<comment type="caution">
    <text evidence="10">The sequence shown here is derived from an EMBL/GenBank/DDBJ whole genome shotgun (WGS) entry which is preliminary data.</text>
</comment>
<keyword evidence="11" id="KW-1185">Reference proteome</keyword>
<accession>A0A6L6JAN4</accession>
<evidence type="ECO:0000259" key="9">
    <source>
        <dbReference type="Pfam" id="PF07885"/>
    </source>
</evidence>
<evidence type="ECO:0000256" key="1">
    <source>
        <dbReference type="ARBA" id="ARBA00004141"/>
    </source>
</evidence>
<dbReference type="GO" id="GO:0005886">
    <property type="term" value="C:plasma membrane"/>
    <property type="evidence" value="ECO:0007669"/>
    <property type="project" value="TreeGrafter"/>
</dbReference>
<dbReference type="SUPFAM" id="SSF81324">
    <property type="entry name" value="Voltage-gated potassium channels"/>
    <property type="match status" value="1"/>
</dbReference>
<evidence type="ECO:0000256" key="7">
    <source>
        <dbReference type="ARBA" id="ARBA00023303"/>
    </source>
</evidence>
<gene>
    <name evidence="10" type="ORF">GL286_04620</name>
</gene>
<feature type="transmembrane region" description="Helical" evidence="8">
    <location>
        <begin position="99"/>
        <end position="123"/>
    </location>
</feature>
<evidence type="ECO:0000256" key="3">
    <source>
        <dbReference type="ARBA" id="ARBA00022692"/>
    </source>
</evidence>
<keyword evidence="3 8" id="KW-0812">Transmembrane</keyword>
<dbReference type="PANTHER" id="PTHR11003">
    <property type="entry name" value="POTASSIUM CHANNEL, SUBFAMILY K"/>
    <property type="match status" value="1"/>
</dbReference>
<evidence type="ECO:0000256" key="2">
    <source>
        <dbReference type="ARBA" id="ARBA00022448"/>
    </source>
</evidence>
<comment type="subcellular location">
    <subcellularLocation>
        <location evidence="1">Membrane</location>
        <topology evidence="1">Multi-pass membrane protein</topology>
    </subcellularLocation>
</comment>
<keyword evidence="6 8" id="KW-0472">Membrane</keyword>
<dbReference type="InterPro" id="IPR013099">
    <property type="entry name" value="K_chnl_dom"/>
</dbReference>
<name>A0A6L6JAN4_9RHOB</name>
<dbReference type="Proteomes" id="UP000478183">
    <property type="component" value="Unassembled WGS sequence"/>
</dbReference>
<dbReference type="PANTHER" id="PTHR11003:SF291">
    <property type="entry name" value="IP11374P"/>
    <property type="match status" value="1"/>
</dbReference>
<keyword evidence="2" id="KW-0813">Transport</keyword>
<keyword evidence="4 8" id="KW-1133">Transmembrane helix</keyword>
<reference evidence="10 11" key="1">
    <citation type="submission" date="2019-11" db="EMBL/GenBank/DDBJ databases">
        <authorList>
            <person name="Dong K."/>
        </authorList>
    </citation>
    <scope>NUCLEOTIDE SEQUENCE [LARGE SCALE GENOMIC DNA]</scope>
    <source>
        <strain evidence="10 11">NBRC 111993</strain>
    </source>
</reference>
<evidence type="ECO:0000313" key="10">
    <source>
        <dbReference type="EMBL" id="MTH77011.1"/>
    </source>
</evidence>
<dbReference type="Gene3D" id="1.10.287.70">
    <property type="match status" value="1"/>
</dbReference>
<proteinExistence type="predicted"/>
<feature type="domain" description="Potassium channel" evidence="9">
    <location>
        <begin position="54"/>
        <end position="126"/>
    </location>
</feature>
<evidence type="ECO:0000256" key="6">
    <source>
        <dbReference type="ARBA" id="ARBA00023136"/>
    </source>
</evidence>
<evidence type="ECO:0000256" key="5">
    <source>
        <dbReference type="ARBA" id="ARBA00023065"/>
    </source>
</evidence>
<evidence type="ECO:0000256" key="4">
    <source>
        <dbReference type="ARBA" id="ARBA00022989"/>
    </source>
</evidence>
<dbReference type="InterPro" id="IPR003280">
    <property type="entry name" value="2pore_dom_K_chnl"/>
</dbReference>
<keyword evidence="7 10" id="KW-0407">Ion channel</keyword>
<evidence type="ECO:0000313" key="11">
    <source>
        <dbReference type="Proteomes" id="UP000478183"/>
    </source>
</evidence>
<dbReference type="OrthoDB" id="9799090at2"/>
<dbReference type="AlphaFoldDB" id="A0A6L6JAN4"/>
<feature type="transmembrane region" description="Helical" evidence="8">
    <location>
        <begin position="49"/>
        <end position="69"/>
    </location>
</feature>
<organism evidence="10 11">
    <name type="scientific">Paracoccus aestuariivivens</name>
    <dbReference type="NCBI Taxonomy" id="1820333"/>
    <lineage>
        <taxon>Bacteria</taxon>
        <taxon>Pseudomonadati</taxon>
        <taxon>Pseudomonadota</taxon>
        <taxon>Alphaproteobacteria</taxon>
        <taxon>Rhodobacterales</taxon>
        <taxon>Paracoccaceae</taxon>
        <taxon>Paracoccus</taxon>
    </lineage>
</organism>
<dbReference type="GO" id="GO:0015271">
    <property type="term" value="F:outward rectifier potassium channel activity"/>
    <property type="evidence" value="ECO:0007669"/>
    <property type="project" value="TreeGrafter"/>
</dbReference>
<dbReference type="Pfam" id="PF07885">
    <property type="entry name" value="Ion_trans_2"/>
    <property type="match status" value="1"/>
</dbReference>
<keyword evidence="5" id="KW-0406">Ion transport</keyword>
<feature type="transmembrane region" description="Helical" evidence="8">
    <location>
        <begin position="24"/>
        <end position="43"/>
    </location>
</feature>
<feature type="transmembrane region" description="Helical" evidence="8">
    <location>
        <begin position="76"/>
        <end position="93"/>
    </location>
</feature>